<evidence type="ECO:0000313" key="1">
    <source>
        <dbReference type="EMBL" id="KAG5267503.1"/>
    </source>
</evidence>
<comment type="caution">
    <text evidence="1">The sequence shown here is derived from an EMBL/GenBank/DDBJ whole genome shotgun (WGS) entry which is preliminary data.</text>
</comment>
<dbReference type="AlphaFoldDB" id="A0AAV6FXI9"/>
<sequence>MTLPRLYYVSLTVGLKAICSLDLVRQPYRPRCLSPSFFPGGACRHCLDMSDTEEVVEVEEAEEEVQEEGKTVQDTLAMLIRLISQAMQLKTNHSRV</sequence>
<proteinExistence type="predicted"/>
<dbReference type="EMBL" id="JADWDJ010000017">
    <property type="protein sequence ID" value="KAG5267503.1"/>
    <property type="molecule type" value="Genomic_DNA"/>
</dbReference>
<protein>
    <submittedName>
        <fullName evidence="1">Uncharacterized protein</fullName>
    </submittedName>
</protein>
<dbReference type="Proteomes" id="UP000823561">
    <property type="component" value="Chromosome 17"/>
</dbReference>
<gene>
    <name evidence="1" type="ORF">AALO_G00222460</name>
</gene>
<evidence type="ECO:0000313" key="2">
    <source>
        <dbReference type="Proteomes" id="UP000823561"/>
    </source>
</evidence>
<accession>A0AAV6FXI9</accession>
<keyword evidence="2" id="KW-1185">Reference proteome</keyword>
<organism evidence="1 2">
    <name type="scientific">Alosa alosa</name>
    <name type="common">allis shad</name>
    <dbReference type="NCBI Taxonomy" id="278164"/>
    <lineage>
        <taxon>Eukaryota</taxon>
        <taxon>Metazoa</taxon>
        <taxon>Chordata</taxon>
        <taxon>Craniata</taxon>
        <taxon>Vertebrata</taxon>
        <taxon>Euteleostomi</taxon>
        <taxon>Actinopterygii</taxon>
        <taxon>Neopterygii</taxon>
        <taxon>Teleostei</taxon>
        <taxon>Clupei</taxon>
        <taxon>Clupeiformes</taxon>
        <taxon>Clupeoidei</taxon>
        <taxon>Clupeidae</taxon>
        <taxon>Alosa</taxon>
    </lineage>
</organism>
<reference evidence="1 2" key="1">
    <citation type="submission" date="2020-10" db="EMBL/GenBank/DDBJ databases">
        <title>Chromosome-scale genome assembly of the Allis shad, Alosa alosa.</title>
        <authorList>
            <person name="Margot Z."/>
            <person name="Christophe K."/>
            <person name="Cabau C."/>
            <person name="Louis A."/>
            <person name="Berthelot C."/>
            <person name="Parey E."/>
            <person name="Roest Crollius H."/>
            <person name="Montfort J."/>
            <person name="Robinson-Rechavi M."/>
            <person name="Bucao C."/>
            <person name="Bouchez O."/>
            <person name="Gislard M."/>
            <person name="Lluch J."/>
            <person name="Milhes M."/>
            <person name="Lampietro C."/>
            <person name="Lopez Roques C."/>
            <person name="Donnadieu C."/>
            <person name="Braasch I."/>
            <person name="Desvignes T."/>
            <person name="Postlethwait J."/>
            <person name="Bobe J."/>
            <person name="Guiguen Y."/>
        </authorList>
    </citation>
    <scope>NUCLEOTIDE SEQUENCE [LARGE SCALE GENOMIC DNA]</scope>
    <source>
        <strain evidence="1">M-15738</strain>
        <tissue evidence="1">Blood</tissue>
    </source>
</reference>
<name>A0AAV6FXI9_9TELE</name>